<keyword evidence="2" id="KW-0413">Isomerase</keyword>
<dbReference type="GO" id="GO:0016853">
    <property type="term" value="F:isomerase activity"/>
    <property type="evidence" value="ECO:0007669"/>
    <property type="project" value="UniProtKB-KW"/>
</dbReference>
<proteinExistence type="predicted"/>
<protein>
    <submittedName>
        <fullName evidence="2">5-carboxymethyl-2-hydroxymuconate delta isomerase</fullName>
    </submittedName>
</protein>
<name>A0ABV3K0F5_STRON</name>
<accession>A0ABV3K0F5</accession>
<dbReference type="PANTHER" id="PTHR37950:SF1">
    <property type="entry name" value="4-HYDROXYPHENYLACETATE CATABOLISM PROTEIN"/>
    <property type="match status" value="1"/>
</dbReference>
<evidence type="ECO:0000313" key="2">
    <source>
        <dbReference type="EMBL" id="MEV5508500.1"/>
    </source>
</evidence>
<dbReference type="PANTHER" id="PTHR37950">
    <property type="entry name" value="4-HYDROXYPHENYLACETATE CATABOLISM PROTEIN"/>
    <property type="match status" value="1"/>
</dbReference>
<dbReference type="InterPro" id="IPR004220">
    <property type="entry name" value="5-COMe_2-OHmuconate_Isoase"/>
</dbReference>
<feature type="compositionally biased region" description="Low complexity" evidence="1">
    <location>
        <begin position="132"/>
        <end position="148"/>
    </location>
</feature>
<evidence type="ECO:0000313" key="3">
    <source>
        <dbReference type="Proteomes" id="UP001552594"/>
    </source>
</evidence>
<gene>
    <name evidence="2" type="ORF">AB0L16_18845</name>
</gene>
<dbReference type="RefSeq" id="WP_241560881.1">
    <property type="nucleotide sequence ID" value="NZ_JBFAUK010000014.1"/>
</dbReference>
<dbReference type="Gene3D" id="3.30.429.10">
    <property type="entry name" value="Macrophage Migration Inhibitory Factor"/>
    <property type="match status" value="1"/>
</dbReference>
<keyword evidence="3" id="KW-1185">Reference proteome</keyword>
<dbReference type="Proteomes" id="UP001552594">
    <property type="component" value="Unassembled WGS sequence"/>
</dbReference>
<dbReference type="SUPFAM" id="SSF55331">
    <property type="entry name" value="Tautomerase/MIF"/>
    <property type="match status" value="1"/>
</dbReference>
<dbReference type="EMBL" id="JBFAUK010000014">
    <property type="protein sequence ID" value="MEV5508500.1"/>
    <property type="molecule type" value="Genomic_DNA"/>
</dbReference>
<reference evidence="2 3" key="1">
    <citation type="submission" date="2024-06" db="EMBL/GenBank/DDBJ databases">
        <title>The Natural Products Discovery Center: Release of the First 8490 Sequenced Strains for Exploring Actinobacteria Biosynthetic Diversity.</title>
        <authorList>
            <person name="Kalkreuter E."/>
            <person name="Kautsar S.A."/>
            <person name="Yang D."/>
            <person name="Bader C.D."/>
            <person name="Teijaro C.N."/>
            <person name="Fluegel L."/>
            <person name="Davis C.M."/>
            <person name="Simpson J.R."/>
            <person name="Lauterbach L."/>
            <person name="Steele A.D."/>
            <person name="Gui C."/>
            <person name="Meng S."/>
            <person name="Li G."/>
            <person name="Viehrig K."/>
            <person name="Ye F."/>
            <person name="Su P."/>
            <person name="Kiefer A.F."/>
            <person name="Nichols A."/>
            <person name="Cepeda A.J."/>
            <person name="Yan W."/>
            <person name="Fan B."/>
            <person name="Jiang Y."/>
            <person name="Adhikari A."/>
            <person name="Zheng C.-J."/>
            <person name="Schuster L."/>
            <person name="Cowan T.M."/>
            <person name="Smanski M.J."/>
            <person name="Chevrette M.G."/>
            <person name="De Carvalho L.P.S."/>
            <person name="Shen B."/>
        </authorList>
    </citation>
    <scope>NUCLEOTIDE SEQUENCE [LARGE SCALE GENOMIC DNA]</scope>
    <source>
        <strain evidence="2 3">NPDC052347</strain>
    </source>
</reference>
<organism evidence="2 3">
    <name type="scientific">Streptomyces orinoci</name>
    <name type="common">Streptoverticillium orinoci</name>
    <dbReference type="NCBI Taxonomy" id="67339"/>
    <lineage>
        <taxon>Bacteria</taxon>
        <taxon>Bacillati</taxon>
        <taxon>Actinomycetota</taxon>
        <taxon>Actinomycetes</taxon>
        <taxon>Kitasatosporales</taxon>
        <taxon>Streptomycetaceae</taxon>
        <taxon>Streptomyces</taxon>
    </lineage>
</organism>
<evidence type="ECO:0000256" key="1">
    <source>
        <dbReference type="SAM" id="MobiDB-lite"/>
    </source>
</evidence>
<comment type="caution">
    <text evidence="2">The sequence shown here is derived from an EMBL/GenBank/DDBJ whole genome shotgun (WGS) entry which is preliminary data.</text>
</comment>
<feature type="region of interest" description="Disordered" evidence="1">
    <location>
        <begin position="132"/>
        <end position="161"/>
    </location>
</feature>
<sequence>MPHITVDYSVQLDAVFDRRAFAEELHPLVVGAVDSPGVCKIFFRPAAETFVGGREEAAFVHVDIGLLRGRPDGRKARLSEAVLALLDAYLPDEPDGGPVRSVEVRDLALSYRLRGQRAHTVTRYPHNPDACAAAAAAPTRPASEPSRAGTISTPPVKDNVA</sequence>
<dbReference type="InterPro" id="IPR014347">
    <property type="entry name" value="Tautomerase/MIF_sf"/>
</dbReference>